<keyword evidence="4" id="KW-0732">Signal</keyword>
<feature type="compositionally biased region" description="Polar residues" evidence="2">
    <location>
        <begin position="543"/>
        <end position="552"/>
    </location>
</feature>
<keyword evidence="1" id="KW-0863">Zinc-finger</keyword>
<gene>
    <name evidence="7" type="primary">LOC117643147</name>
</gene>
<dbReference type="RefSeq" id="XP_034237747.1">
    <property type="nucleotide sequence ID" value="XM_034381856.1"/>
</dbReference>
<feature type="compositionally biased region" description="Gly residues" evidence="2">
    <location>
        <begin position="385"/>
        <end position="399"/>
    </location>
</feature>
<sequence>MRTQSFSLEIVALLLLMLIPWPGPTVFKISCPRDSARIVRKLVQKKWLPVLEKRSVKLGLECPFHPSRDIFGAQQAAKQQHRASQWACAFCGKSFYTERHLDQHFDSRHRDSINMAEDAVCLADYCDVMRCEVLAAREAHGPSLGGTDIEVWRSSTHQAGMAHRTALSVSAPRDLARVTAFPSLKAPQGRKAQQQQPPTQPQTPRCAPIPGGGARGATGSREREGDAQGDANATADMCDKGQTLVDSSVPPAPQQQQQQRLSEMQRFKADCKPEELSKLKTRCELLVRDCIAGLLVNLSVQDFKEIEEELNRASCWYLTCDRYWEDSPPEARASPWTLLALMGAMLAVGVVVCYYIIWVLFDSSQEPWCDSPGLAPRDARDGRGPHGPGGPGGPGGYGPYGPQAARGPHAGDDPYGHPSHPDDPVQYHGEMDGDQYIYVTYPPELKRRLLERPAPTQPTPVPTTAHQYHHQLHHHQVSQPIMTPIMSHHHHYPMHHSPHMSHMQHAGPLAGQLAGQHAGQHSPHAGQHVPRGSPMGRGAHQAHQGSPKQQEPNPYEREWRI</sequence>
<organism evidence="7">
    <name type="scientific">Thrips palmi</name>
    <name type="common">Melon thrips</name>
    <dbReference type="NCBI Taxonomy" id="161013"/>
    <lineage>
        <taxon>Eukaryota</taxon>
        <taxon>Metazoa</taxon>
        <taxon>Ecdysozoa</taxon>
        <taxon>Arthropoda</taxon>
        <taxon>Hexapoda</taxon>
        <taxon>Insecta</taxon>
        <taxon>Pterygota</taxon>
        <taxon>Neoptera</taxon>
        <taxon>Paraneoptera</taxon>
        <taxon>Thysanoptera</taxon>
        <taxon>Terebrantia</taxon>
        <taxon>Thripoidea</taxon>
        <taxon>Thripidae</taxon>
        <taxon>Thrips</taxon>
    </lineage>
</organism>
<dbReference type="PROSITE" id="PS00028">
    <property type="entry name" value="ZINC_FINGER_C2H2_1"/>
    <property type="match status" value="1"/>
</dbReference>
<dbReference type="AlphaFoldDB" id="A0A6P8YUG9"/>
<evidence type="ECO:0000313" key="6">
    <source>
        <dbReference type="Proteomes" id="UP000515158"/>
    </source>
</evidence>
<dbReference type="InterPro" id="IPR013087">
    <property type="entry name" value="Znf_C2H2_type"/>
</dbReference>
<keyword evidence="1" id="KW-0862">Zinc</keyword>
<dbReference type="PROSITE" id="PS50157">
    <property type="entry name" value="ZINC_FINGER_C2H2_2"/>
    <property type="match status" value="1"/>
</dbReference>
<feature type="signal peptide" evidence="4">
    <location>
        <begin position="1"/>
        <end position="27"/>
    </location>
</feature>
<feature type="transmembrane region" description="Helical" evidence="3">
    <location>
        <begin position="336"/>
        <end position="361"/>
    </location>
</feature>
<feature type="region of interest" description="Disordered" evidence="2">
    <location>
        <begin position="495"/>
        <end position="561"/>
    </location>
</feature>
<keyword evidence="3" id="KW-0812">Transmembrane</keyword>
<protein>
    <submittedName>
        <fullName evidence="7">Uncharacterized protein LOC117643147 isoform X1</fullName>
    </submittedName>
</protein>
<keyword evidence="3" id="KW-0472">Membrane</keyword>
<feature type="region of interest" description="Disordered" evidence="2">
    <location>
        <begin position="453"/>
        <end position="475"/>
    </location>
</feature>
<dbReference type="PANTHER" id="PTHR21385:SF0">
    <property type="entry name" value="RE51073P"/>
    <property type="match status" value="1"/>
</dbReference>
<reference evidence="7" key="1">
    <citation type="submission" date="2025-08" db="UniProtKB">
        <authorList>
            <consortium name="RefSeq"/>
        </authorList>
    </citation>
    <scope>IDENTIFICATION</scope>
    <source>
        <tissue evidence="7">Total insect</tissue>
    </source>
</reference>
<evidence type="ECO:0000256" key="3">
    <source>
        <dbReference type="SAM" id="Phobius"/>
    </source>
</evidence>
<dbReference type="InParanoid" id="A0A6P8YUG9"/>
<evidence type="ECO:0000256" key="4">
    <source>
        <dbReference type="SAM" id="SignalP"/>
    </source>
</evidence>
<keyword evidence="3" id="KW-1133">Transmembrane helix</keyword>
<dbReference type="KEGG" id="tpal:117643147"/>
<proteinExistence type="predicted"/>
<dbReference type="GO" id="GO:0008270">
    <property type="term" value="F:zinc ion binding"/>
    <property type="evidence" value="ECO:0007669"/>
    <property type="project" value="UniProtKB-KW"/>
</dbReference>
<accession>A0A6P8YUG9</accession>
<keyword evidence="6" id="KW-1185">Reference proteome</keyword>
<dbReference type="FunCoup" id="A0A6P8YUG9">
    <property type="interactions" value="11"/>
</dbReference>
<evidence type="ECO:0000259" key="5">
    <source>
        <dbReference type="PROSITE" id="PS50157"/>
    </source>
</evidence>
<evidence type="ECO:0000256" key="2">
    <source>
        <dbReference type="SAM" id="MobiDB-lite"/>
    </source>
</evidence>
<dbReference type="PANTHER" id="PTHR21385">
    <property type="entry name" value="ZINC FINGER PROTEIN-RELATED"/>
    <property type="match status" value="1"/>
</dbReference>
<feature type="chain" id="PRO_5027569341" evidence="4">
    <location>
        <begin position="28"/>
        <end position="561"/>
    </location>
</feature>
<evidence type="ECO:0000256" key="1">
    <source>
        <dbReference type="PROSITE-ProRule" id="PRU00042"/>
    </source>
</evidence>
<feature type="region of interest" description="Disordered" evidence="2">
    <location>
        <begin position="372"/>
        <end position="429"/>
    </location>
</feature>
<dbReference type="GeneID" id="117643147"/>
<keyword evidence="1" id="KW-0479">Metal-binding</keyword>
<feature type="compositionally biased region" description="Basic and acidic residues" evidence="2">
    <location>
        <begin position="409"/>
        <end position="429"/>
    </location>
</feature>
<feature type="domain" description="C2H2-type" evidence="5">
    <location>
        <begin position="86"/>
        <end position="109"/>
    </location>
</feature>
<dbReference type="OrthoDB" id="4507at2759"/>
<evidence type="ECO:0000313" key="7">
    <source>
        <dbReference type="RefSeq" id="XP_034237747.1"/>
    </source>
</evidence>
<feature type="region of interest" description="Disordered" evidence="2">
    <location>
        <begin position="182"/>
        <end position="264"/>
    </location>
</feature>
<name>A0A6P8YUG9_THRPL</name>
<dbReference type="Proteomes" id="UP000515158">
    <property type="component" value="Unplaced"/>
</dbReference>